<reference evidence="1 2" key="1">
    <citation type="submission" date="2019-08" db="EMBL/GenBank/DDBJ databases">
        <authorList>
            <person name="Dhanesh K."/>
            <person name="Kumar G."/>
            <person name="Sasikala C."/>
            <person name="Venkata Ramana C."/>
        </authorList>
    </citation>
    <scope>NUCLEOTIDE SEQUENCE [LARGE SCALE GENOMIC DNA]</scope>
    <source>
        <strain evidence="1 2">JC645</strain>
    </source>
</reference>
<dbReference type="InterPro" id="IPR011009">
    <property type="entry name" value="Kinase-like_dom_sf"/>
</dbReference>
<name>A0A5M6D9M4_9BACT</name>
<dbReference type="EMBL" id="VWOX01000006">
    <property type="protein sequence ID" value="KAA5543130.1"/>
    <property type="molecule type" value="Genomic_DNA"/>
</dbReference>
<keyword evidence="2" id="KW-1185">Reference proteome</keyword>
<dbReference type="SUPFAM" id="SSF56112">
    <property type="entry name" value="Protein kinase-like (PK-like)"/>
    <property type="match status" value="1"/>
</dbReference>
<accession>A0A5M6D9M4</accession>
<organism evidence="1 2">
    <name type="scientific">Roseiconus nitratireducens</name>
    <dbReference type="NCBI Taxonomy" id="2605748"/>
    <lineage>
        <taxon>Bacteria</taxon>
        <taxon>Pseudomonadati</taxon>
        <taxon>Planctomycetota</taxon>
        <taxon>Planctomycetia</taxon>
        <taxon>Pirellulales</taxon>
        <taxon>Pirellulaceae</taxon>
        <taxon>Roseiconus</taxon>
    </lineage>
</organism>
<evidence type="ECO:0000313" key="1">
    <source>
        <dbReference type="EMBL" id="KAA5543130.1"/>
    </source>
</evidence>
<protein>
    <recommendedName>
        <fullName evidence="3">Aminoglycoside phosphotransferase domain-containing protein</fullName>
    </recommendedName>
</protein>
<evidence type="ECO:0000313" key="2">
    <source>
        <dbReference type="Proteomes" id="UP000324479"/>
    </source>
</evidence>
<dbReference type="AlphaFoldDB" id="A0A5M6D9M4"/>
<dbReference type="Proteomes" id="UP000324479">
    <property type="component" value="Unassembled WGS sequence"/>
</dbReference>
<proteinExistence type="predicted"/>
<comment type="caution">
    <text evidence="1">The sequence shown here is derived from an EMBL/GenBank/DDBJ whole genome shotgun (WGS) entry which is preliminary data.</text>
</comment>
<evidence type="ECO:0008006" key="3">
    <source>
        <dbReference type="Google" id="ProtNLM"/>
    </source>
</evidence>
<gene>
    <name evidence="1" type="ORF">FYK55_12665</name>
</gene>
<sequence>MDDQVTTEFSLEQKLQALRRPEMYPGIATAVQAVQSHMSWVFLTDQYAFKLKKPVRMHELDFVSVTSRHTACRREVQLNRRLARHVYHGVLPLQVRDGQLHLGGEGRTVDWLVWMDRLPAEKMLDRTIGDGTTRRSDVRRVISLLADFYVRSRPVSISPAVYRHRMVDGVLTTRRRLLARPFGLSRRQVAQAAKRIAASIDRNHCELAGRVCGGHVIDAHGDLRPEHLCLTDPPVIIDCLEFSRRLRQQDTASEIAFLVMECEKLGDRTVGSWVRHAYFEFTGDDVSPELRRLYEWLHAFSRTYLAISHLEDADVENPTKWIHAAQWYLDRITRTVAGGAGHTESRSTIDPPPFRQ</sequence>
<dbReference type="RefSeq" id="WP_150076795.1">
    <property type="nucleotide sequence ID" value="NZ_VWOX01000006.1"/>
</dbReference>